<keyword evidence="3" id="KW-1185">Reference proteome</keyword>
<evidence type="ECO:0000313" key="3">
    <source>
        <dbReference type="Proteomes" id="UP000019102"/>
    </source>
</evidence>
<dbReference type="Gene3D" id="1.10.260.40">
    <property type="entry name" value="lambda repressor-like DNA-binding domains"/>
    <property type="match status" value="1"/>
</dbReference>
<dbReference type="EMBL" id="BAVS01000041">
    <property type="protein sequence ID" value="GAE95153.1"/>
    <property type="molecule type" value="Genomic_DNA"/>
</dbReference>
<dbReference type="InterPro" id="IPR010982">
    <property type="entry name" value="Lambda_DNA-bd_dom_sf"/>
</dbReference>
<dbReference type="AlphaFoldDB" id="W4VQJ1"/>
<dbReference type="SUPFAM" id="SSF48452">
    <property type="entry name" value="TPR-like"/>
    <property type="match status" value="1"/>
</dbReference>
<dbReference type="Proteomes" id="UP000019102">
    <property type="component" value="Unassembled WGS sequence"/>
</dbReference>
<evidence type="ECO:0000259" key="1">
    <source>
        <dbReference type="PROSITE" id="PS50943"/>
    </source>
</evidence>
<dbReference type="SMART" id="SM00530">
    <property type="entry name" value="HTH_XRE"/>
    <property type="match status" value="1"/>
</dbReference>
<evidence type="ECO:0000313" key="2">
    <source>
        <dbReference type="EMBL" id="GAE95153.1"/>
    </source>
</evidence>
<dbReference type="STRING" id="1298598.JCM21714_4364"/>
<sequence>MEDVYEIGQLIKYHRKKMNLTLKQLGKMVGYSAAAISKIEAGKYNPPKHMLEAIQKALHIKELVYDKQHPVYVKLSAWQKEIAQNNIAESTEYYLQMQQYPVSFYTNYESVYLLQRFQHSLLCFHIEEAASLVCHIQETALRVPQQDAYHYNKSLAFFYVLQDQLKNAHIYLRVAKRSDKNIFEEDGAAHLYQAILYSKMENYIDSNHHASIAIKFFLESMNNENLLLSRIILIINDIPLGKTASAIPALHKLLENNRNSIHTTFIQYILSLAYLFENNYDASLKHSREAINKEDRKSLRVAYLYLRAFTYVLIGNKDNANVYISGGLKLKQGKKYDYKFYILHHIVQQSYGEESFKQKMKKEIIRYYQQTGDKAELDFCYVLLGKIHYDQQHYKQSADYFFQATSKHNIAKLLTMYPQK</sequence>
<comment type="caution">
    <text evidence="2">The sequence shown here is derived from an EMBL/GenBank/DDBJ whole genome shotgun (WGS) entry which is preliminary data.</text>
</comment>
<dbReference type="GO" id="GO:0003677">
    <property type="term" value="F:DNA binding"/>
    <property type="evidence" value="ECO:0007669"/>
    <property type="project" value="InterPro"/>
</dbReference>
<dbReference type="Gene3D" id="1.25.40.10">
    <property type="entry name" value="Tetratricopeptide repeat domain"/>
    <property type="match status" value="1"/>
</dbReference>
<proteinExistence type="predicted"/>
<organism evidence="2 3">
    <name type="scientific">Gracilibacillus boraciitolerans JCM 21714</name>
    <dbReference type="NCBI Taxonomy" id="1298598"/>
    <lineage>
        <taxon>Bacteria</taxon>
        <taxon>Bacillati</taxon>
        <taxon>Bacillota</taxon>
        <taxon>Bacilli</taxon>
        <taxon>Bacillales</taxon>
        <taxon>Bacillaceae</taxon>
        <taxon>Gracilibacillus</taxon>
    </lineage>
</organism>
<gene>
    <name evidence="2" type="ORF">JCM21714_4364</name>
</gene>
<dbReference type="InterPro" id="IPR011990">
    <property type="entry name" value="TPR-like_helical_dom_sf"/>
</dbReference>
<dbReference type="OrthoDB" id="2958902at2"/>
<dbReference type="CDD" id="cd00093">
    <property type="entry name" value="HTH_XRE"/>
    <property type="match status" value="1"/>
</dbReference>
<dbReference type="Pfam" id="PF01381">
    <property type="entry name" value="HTH_3"/>
    <property type="match status" value="1"/>
</dbReference>
<reference evidence="2 3" key="1">
    <citation type="journal article" date="2014" name="Genome Announc.">
        <title>Draft Genome Sequence of the Boron-Tolerant and Moderately Halotolerant Bacterium Gracilibacillus boraciitolerans JCM 21714T.</title>
        <authorList>
            <person name="Ahmed I."/>
            <person name="Oshima K."/>
            <person name="Suda W."/>
            <person name="Kitamura K."/>
            <person name="Iida T."/>
            <person name="Ohmori Y."/>
            <person name="Fujiwara T."/>
            <person name="Hattori M."/>
            <person name="Ohkuma M."/>
        </authorList>
    </citation>
    <scope>NUCLEOTIDE SEQUENCE [LARGE SCALE GENOMIC DNA]</scope>
    <source>
        <strain evidence="2 3">JCM 21714</strain>
    </source>
</reference>
<protein>
    <recommendedName>
        <fullName evidence="1">HTH cro/C1-type domain-containing protein</fullName>
    </recommendedName>
</protein>
<dbReference type="eggNOG" id="COG0457">
    <property type="taxonomic scope" value="Bacteria"/>
</dbReference>
<accession>W4VQJ1</accession>
<name>W4VQJ1_9BACI</name>
<feature type="domain" description="HTH cro/C1-type" evidence="1">
    <location>
        <begin position="11"/>
        <end position="63"/>
    </location>
</feature>
<dbReference type="PROSITE" id="PS50943">
    <property type="entry name" value="HTH_CROC1"/>
    <property type="match status" value="1"/>
</dbReference>
<dbReference type="SUPFAM" id="SSF47413">
    <property type="entry name" value="lambda repressor-like DNA-binding domains"/>
    <property type="match status" value="1"/>
</dbReference>
<dbReference type="InterPro" id="IPR001387">
    <property type="entry name" value="Cro/C1-type_HTH"/>
</dbReference>